<dbReference type="InterPro" id="IPR001304">
    <property type="entry name" value="C-type_lectin-like"/>
</dbReference>
<gene>
    <name evidence="2" type="ORF">ANN_19162</name>
</gene>
<dbReference type="SMART" id="SM00034">
    <property type="entry name" value="CLECT"/>
    <property type="match status" value="1"/>
</dbReference>
<dbReference type="CDD" id="cd00037">
    <property type="entry name" value="CLECT"/>
    <property type="match status" value="1"/>
</dbReference>
<dbReference type="Pfam" id="PF00059">
    <property type="entry name" value="Lectin_C"/>
    <property type="match status" value="1"/>
</dbReference>
<comment type="caution">
    <text evidence="2">The sequence shown here is derived from an EMBL/GenBank/DDBJ whole genome shotgun (WGS) entry which is preliminary data.</text>
</comment>
<dbReference type="InterPro" id="IPR016187">
    <property type="entry name" value="CTDL_fold"/>
</dbReference>
<sequence length="202" mass="22787">MKLAIANKRNKTGHWVSQVSLRHGINDHDMWDLDADQTIVACEEEETLLIVATVSGKITGVTTKPSPGPDYELIPGLGYYKIHTNIKSWGEAVEVCYSEGAHLLIYNSNDEVKATEHLWTKHPSNLSGWRNSWIHIGFHDMFQERKYVTIFSKPLNETGYFKWHATEAYGGTSQNCGVTTIKGELADEACSERLVFICELEL</sequence>
<dbReference type="Proteomes" id="UP001148838">
    <property type="component" value="Unassembled WGS sequence"/>
</dbReference>
<dbReference type="SUPFAM" id="SSF56436">
    <property type="entry name" value="C-type lectin-like"/>
    <property type="match status" value="1"/>
</dbReference>
<evidence type="ECO:0000313" key="2">
    <source>
        <dbReference type="EMBL" id="KAJ4430574.1"/>
    </source>
</evidence>
<accession>A0ABQ8S949</accession>
<evidence type="ECO:0000313" key="3">
    <source>
        <dbReference type="Proteomes" id="UP001148838"/>
    </source>
</evidence>
<organism evidence="2 3">
    <name type="scientific">Periplaneta americana</name>
    <name type="common">American cockroach</name>
    <name type="synonym">Blatta americana</name>
    <dbReference type="NCBI Taxonomy" id="6978"/>
    <lineage>
        <taxon>Eukaryota</taxon>
        <taxon>Metazoa</taxon>
        <taxon>Ecdysozoa</taxon>
        <taxon>Arthropoda</taxon>
        <taxon>Hexapoda</taxon>
        <taxon>Insecta</taxon>
        <taxon>Pterygota</taxon>
        <taxon>Neoptera</taxon>
        <taxon>Polyneoptera</taxon>
        <taxon>Dictyoptera</taxon>
        <taxon>Blattodea</taxon>
        <taxon>Blattoidea</taxon>
        <taxon>Blattidae</taxon>
        <taxon>Blattinae</taxon>
        <taxon>Periplaneta</taxon>
    </lineage>
</organism>
<proteinExistence type="predicted"/>
<feature type="domain" description="C-type lectin" evidence="1">
    <location>
        <begin position="80"/>
        <end position="199"/>
    </location>
</feature>
<evidence type="ECO:0000259" key="1">
    <source>
        <dbReference type="PROSITE" id="PS50041"/>
    </source>
</evidence>
<dbReference type="PROSITE" id="PS50041">
    <property type="entry name" value="C_TYPE_LECTIN_2"/>
    <property type="match status" value="1"/>
</dbReference>
<dbReference type="EMBL" id="JAJSOF020000031">
    <property type="protein sequence ID" value="KAJ4430574.1"/>
    <property type="molecule type" value="Genomic_DNA"/>
</dbReference>
<dbReference type="InterPro" id="IPR016186">
    <property type="entry name" value="C-type_lectin-like/link_sf"/>
</dbReference>
<keyword evidence="3" id="KW-1185">Reference proteome</keyword>
<protein>
    <recommendedName>
        <fullName evidence="1">C-type lectin domain-containing protein</fullName>
    </recommendedName>
</protein>
<name>A0ABQ8S949_PERAM</name>
<reference evidence="2 3" key="1">
    <citation type="journal article" date="2022" name="Allergy">
        <title>Genome assembly and annotation of Periplaneta americana reveal a comprehensive cockroach allergen profile.</title>
        <authorList>
            <person name="Wang L."/>
            <person name="Xiong Q."/>
            <person name="Saelim N."/>
            <person name="Wang L."/>
            <person name="Nong W."/>
            <person name="Wan A.T."/>
            <person name="Shi M."/>
            <person name="Liu X."/>
            <person name="Cao Q."/>
            <person name="Hui J.H.L."/>
            <person name="Sookrung N."/>
            <person name="Leung T.F."/>
            <person name="Tungtrongchitr A."/>
            <person name="Tsui S.K.W."/>
        </authorList>
    </citation>
    <scope>NUCLEOTIDE SEQUENCE [LARGE SCALE GENOMIC DNA]</scope>
    <source>
        <strain evidence="2">PWHHKU_190912</strain>
    </source>
</reference>
<dbReference type="Gene3D" id="3.10.100.10">
    <property type="entry name" value="Mannose-Binding Protein A, subunit A"/>
    <property type="match status" value="1"/>
</dbReference>